<organism evidence="1 2">
    <name type="scientific">Chaenocephalus aceratus</name>
    <name type="common">Blackfin icefish</name>
    <name type="synonym">Chaenichthys aceratus</name>
    <dbReference type="NCBI Taxonomy" id="36190"/>
    <lineage>
        <taxon>Eukaryota</taxon>
        <taxon>Metazoa</taxon>
        <taxon>Chordata</taxon>
        <taxon>Craniata</taxon>
        <taxon>Vertebrata</taxon>
        <taxon>Euteleostomi</taxon>
        <taxon>Actinopterygii</taxon>
        <taxon>Neopterygii</taxon>
        <taxon>Teleostei</taxon>
        <taxon>Neoteleostei</taxon>
        <taxon>Acanthomorphata</taxon>
        <taxon>Eupercaria</taxon>
        <taxon>Perciformes</taxon>
        <taxon>Notothenioidei</taxon>
        <taxon>Channichthyidae</taxon>
        <taxon>Chaenocephalus</taxon>
    </lineage>
</organism>
<feature type="non-terminal residue" evidence="1">
    <location>
        <position position="1"/>
    </location>
</feature>
<proteinExistence type="predicted"/>
<dbReference type="Proteomes" id="UP001057452">
    <property type="component" value="Chromosome 20"/>
</dbReference>
<protein>
    <submittedName>
        <fullName evidence="1">Uncharacterized protein</fullName>
    </submittedName>
</protein>
<feature type="non-terminal residue" evidence="1">
    <location>
        <position position="195"/>
    </location>
</feature>
<reference evidence="1" key="1">
    <citation type="submission" date="2022-05" db="EMBL/GenBank/DDBJ databases">
        <title>Chromosome-level genome of Chaenocephalus aceratus.</title>
        <authorList>
            <person name="Park H."/>
        </authorList>
    </citation>
    <scope>NUCLEOTIDE SEQUENCE</scope>
    <source>
        <strain evidence="1">KU_202001</strain>
    </source>
</reference>
<sequence>DTRRNSTPMLNGSQHAVGVQDEDYLASCRYYAYEPIISSFSALPGYLYNERLALAGRLLCFYRREEMRLTDGARAALVSTHRFSHALRLMYHQGDSYHLLYSTTKETLTSFSTAKPRRLLPPSLQRHQGDSYLLLYSDTKETPTSFSTAKTKETLTSFSTATPRKFLPPSLQYHQGDSYLLLYSDTKETPTSFST</sequence>
<gene>
    <name evidence="1" type="ORF">KUCAC02_017361</name>
</gene>
<keyword evidence="2" id="KW-1185">Reference proteome</keyword>
<evidence type="ECO:0000313" key="1">
    <source>
        <dbReference type="EMBL" id="KAI4806542.1"/>
    </source>
</evidence>
<evidence type="ECO:0000313" key="2">
    <source>
        <dbReference type="Proteomes" id="UP001057452"/>
    </source>
</evidence>
<comment type="caution">
    <text evidence="1">The sequence shown here is derived from an EMBL/GenBank/DDBJ whole genome shotgun (WGS) entry which is preliminary data.</text>
</comment>
<name>A0ACB9W0Q2_CHAAC</name>
<dbReference type="EMBL" id="CM043804">
    <property type="protein sequence ID" value="KAI4806542.1"/>
    <property type="molecule type" value="Genomic_DNA"/>
</dbReference>
<accession>A0ACB9W0Q2</accession>